<sequence length="276" mass="31412">MESHKCKLCSRAFTNGRALGGHMKAHLTAAAALPLPPPKPPSTSSSSTDDDDDDDFQFLPEDKPTLYELRENPKRNFRFSDPVFNIVLQDRESETESKNPTRKRSKRWRKPPPVEAEPGSSVSDASPEEDLAVCLMMLSRDQWIKNQNQNQERSFDELGSTIKVKKGIRRKKKCEKCKKQFRSYRALFSHEKICRLETEQEQEQEEIFKNEGNTRIFKCPFCYKLFGSGQALGGHKRSHLASSANGSVSLKLQISLIDLNLPAPLEEDDYSVVYDA</sequence>
<dbReference type="PROSITE" id="PS50157">
    <property type="entry name" value="ZINC_FINGER_C2H2_2"/>
    <property type="match status" value="2"/>
</dbReference>
<dbReference type="EMBL" id="OZ021744">
    <property type="protein sequence ID" value="CAK9311105.1"/>
    <property type="molecule type" value="Genomic_DNA"/>
</dbReference>
<feature type="region of interest" description="Disordered" evidence="2">
    <location>
        <begin position="31"/>
        <end position="70"/>
    </location>
</feature>
<feature type="domain" description="C2H2-type" evidence="3">
    <location>
        <begin position="4"/>
        <end position="26"/>
    </location>
</feature>
<dbReference type="InterPro" id="IPR036236">
    <property type="entry name" value="Znf_C2H2_sf"/>
</dbReference>
<dbReference type="Gene3D" id="3.30.160.60">
    <property type="entry name" value="Classic Zinc Finger"/>
    <property type="match status" value="1"/>
</dbReference>
<dbReference type="PROSITE" id="PS00028">
    <property type="entry name" value="ZINC_FINGER_C2H2_1"/>
    <property type="match status" value="2"/>
</dbReference>
<gene>
    <name evidence="4" type="ORF">CITCOLO1_LOCUS2754</name>
</gene>
<feature type="compositionally biased region" description="Basic and acidic residues" evidence="2">
    <location>
        <begin position="90"/>
        <end position="99"/>
    </location>
</feature>
<evidence type="ECO:0000256" key="1">
    <source>
        <dbReference type="PROSITE-ProRule" id="PRU00042"/>
    </source>
</evidence>
<dbReference type="PANTHER" id="PTHR46326:SF8">
    <property type="entry name" value="C2H2-LIKE ZINC FINGER PROTEIN"/>
    <property type="match status" value="1"/>
</dbReference>
<proteinExistence type="predicted"/>
<evidence type="ECO:0000259" key="3">
    <source>
        <dbReference type="PROSITE" id="PS50157"/>
    </source>
</evidence>
<evidence type="ECO:0000313" key="5">
    <source>
        <dbReference type="Proteomes" id="UP001642487"/>
    </source>
</evidence>
<feature type="region of interest" description="Disordered" evidence="2">
    <location>
        <begin position="90"/>
        <end position="126"/>
    </location>
</feature>
<feature type="compositionally biased region" description="Basic and acidic residues" evidence="2">
    <location>
        <begin position="60"/>
        <end position="70"/>
    </location>
</feature>
<dbReference type="PANTHER" id="PTHR46326">
    <property type="entry name" value="ZINC FINGER PROTEIN ZAT1-RELATED"/>
    <property type="match status" value="1"/>
</dbReference>
<keyword evidence="1" id="KW-0479">Metal-binding</keyword>
<keyword evidence="1" id="KW-0862">Zinc</keyword>
<reference evidence="4 5" key="1">
    <citation type="submission" date="2024-03" db="EMBL/GenBank/DDBJ databases">
        <authorList>
            <person name="Gkanogiannis A."/>
            <person name="Becerra Lopez-Lavalle L."/>
        </authorList>
    </citation>
    <scope>NUCLEOTIDE SEQUENCE [LARGE SCALE GENOMIC DNA]</scope>
</reference>
<dbReference type="SUPFAM" id="SSF57667">
    <property type="entry name" value="beta-beta-alpha zinc fingers"/>
    <property type="match status" value="2"/>
</dbReference>
<accession>A0ABP0XWM1</accession>
<dbReference type="Pfam" id="PF13912">
    <property type="entry name" value="zf-C2H2_6"/>
    <property type="match status" value="3"/>
</dbReference>
<feature type="domain" description="C2H2-type" evidence="3">
    <location>
        <begin position="217"/>
        <end position="244"/>
    </location>
</feature>
<feature type="compositionally biased region" description="Basic residues" evidence="2">
    <location>
        <begin position="100"/>
        <end position="110"/>
    </location>
</feature>
<organism evidence="4 5">
    <name type="scientific">Citrullus colocynthis</name>
    <name type="common">colocynth</name>
    <dbReference type="NCBI Taxonomy" id="252529"/>
    <lineage>
        <taxon>Eukaryota</taxon>
        <taxon>Viridiplantae</taxon>
        <taxon>Streptophyta</taxon>
        <taxon>Embryophyta</taxon>
        <taxon>Tracheophyta</taxon>
        <taxon>Spermatophyta</taxon>
        <taxon>Magnoliopsida</taxon>
        <taxon>eudicotyledons</taxon>
        <taxon>Gunneridae</taxon>
        <taxon>Pentapetalae</taxon>
        <taxon>rosids</taxon>
        <taxon>fabids</taxon>
        <taxon>Cucurbitales</taxon>
        <taxon>Cucurbitaceae</taxon>
        <taxon>Benincaseae</taxon>
        <taxon>Citrullus</taxon>
    </lineage>
</organism>
<keyword evidence="5" id="KW-1185">Reference proteome</keyword>
<protein>
    <recommendedName>
        <fullName evidence="3">C2H2-type domain-containing protein</fullName>
    </recommendedName>
</protein>
<name>A0ABP0XWM1_9ROSI</name>
<dbReference type="InterPro" id="IPR013087">
    <property type="entry name" value="Znf_C2H2_type"/>
</dbReference>
<evidence type="ECO:0000256" key="2">
    <source>
        <dbReference type="SAM" id="MobiDB-lite"/>
    </source>
</evidence>
<dbReference type="SMART" id="SM00355">
    <property type="entry name" value="ZnF_C2H2"/>
    <property type="match status" value="3"/>
</dbReference>
<keyword evidence="1" id="KW-0863">Zinc-finger</keyword>
<dbReference type="Proteomes" id="UP001642487">
    <property type="component" value="Chromosome 10"/>
</dbReference>
<dbReference type="InterPro" id="IPR044303">
    <property type="entry name" value="ZAT1/4/9"/>
</dbReference>
<evidence type="ECO:0000313" key="4">
    <source>
        <dbReference type="EMBL" id="CAK9311105.1"/>
    </source>
</evidence>